<reference evidence="4 5" key="1">
    <citation type="submission" date="2022-03" db="EMBL/GenBank/DDBJ databases">
        <authorList>
            <person name="Koch H."/>
        </authorList>
    </citation>
    <scope>NUCLEOTIDE SEQUENCE [LARGE SCALE GENOMIC DNA]</scope>
    <source>
        <strain evidence="4 5">G1</strain>
    </source>
</reference>
<dbReference type="PROSITE" id="PS50088">
    <property type="entry name" value="ANK_REPEAT"/>
    <property type="match status" value="2"/>
</dbReference>
<protein>
    <submittedName>
        <fullName evidence="4">ANK_REP_REGION domain-containing protein</fullName>
    </submittedName>
</protein>
<feature type="repeat" description="ANK" evidence="3">
    <location>
        <begin position="71"/>
        <end position="103"/>
    </location>
</feature>
<keyword evidence="1" id="KW-0677">Repeat</keyword>
<evidence type="ECO:0000256" key="2">
    <source>
        <dbReference type="ARBA" id="ARBA00023043"/>
    </source>
</evidence>
<dbReference type="RefSeq" id="WP_305732479.1">
    <property type="nucleotide sequence ID" value="NZ_OW150024.1"/>
</dbReference>
<accession>A0ABN8HK38</accession>
<evidence type="ECO:0000256" key="1">
    <source>
        <dbReference type="ARBA" id="ARBA00022737"/>
    </source>
</evidence>
<dbReference type="Proteomes" id="UP001295463">
    <property type="component" value="Chromosome"/>
</dbReference>
<feature type="repeat" description="ANK" evidence="3">
    <location>
        <begin position="157"/>
        <end position="185"/>
    </location>
</feature>
<organism evidence="4 5">
    <name type="scientific">Trichlorobacter ammonificans</name>
    <dbReference type="NCBI Taxonomy" id="2916410"/>
    <lineage>
        <taxon>Bacteria</taxon>
        <taxon>Pseudomonadati</taxon>
        <taxon>Thermodesulfobacteriota</taxon>
        <taxon>Desulfuromonadia</taxon>
        <taxon>Geobacterales</taxon>
        <taxon>Geobacteraceae</taxon>
        <taxon>Trichlorobacter</taxon>
    </lineage>
</organism>
<dbReference type="Gene3D" id="1.25.40.20">
    <property type="entry name" value="Ankyrin repeat-containing domain"/>
    <property type="match status" value="1"/>
</dbReference>
<name>A0ABN8HK38_9BACT</name>
<dbReference type="InterPro" id="IPR036770">
    <property type="entry name" value="Ankyrin_rpt-contain_sf"/>
</dbReference>
<dbReference type="SUPFAM" id="SSF48403">
    <property type="entry name" value="Ankyrin repeat"/>
    <property type="match status" value="1"/>
</dbReference>
<keyword evidence="2 3" id="KW-0040">ANK repeat</keyword>
<evidence type="ECO:0000313" key="4">
    <source>
        <dbReference type="EMBL" id="CAH2031670.1"/>
    </source>
</evidence>
<dbReference type="PANTHER" id="PTHR24193:SF121">
    <property type="entry name" value="ADA2A-CONTAINING COMPLEX COMPONENT 3, ISOFORM D"/>
    <property type="match status" value="1"/>
</dbReference>
<dbReference type="PROSITE" id="PS50297">
    <property type="entry name" value="ANK_REP_REGION"/>
    <property type="match status" value="2"/>
</dbReference>
<keyword evidence="5" id="KW-1185">Reference proteome</keyword>
<dbReference type="SMART" id="SM00248">
    <property type="entry name" value="ANK"/>
    <property type="match status" value="5"/>
</dbReference>
<evidence type="ECO:0000313" key="5">
    <source>
        <dbReference type="Proteomes" id="UP001295463"/>
    </source>
</evidence>
<dbReference type="PANTHER" id="PTHR24193">
    <property type="entry name" value="ANKYRIN REPEAT PROTEIN"/>
    <property type="match status" value="1"/>
</dbReference>
<evidence type="ECO:0000256" key="3">
    <source>
        <dbReference type="PROSITE-ProRule" id="PRU00023"/>
    </source>
</evidence>
<dbReference type="EMBL" id="OW150024">
    <property type="protein sequence ID" value="CAH2031670.1"/>
    <property type="molecule type" value="Genomic_DNA"/>
</dbReference>
<proteinExistence type="predicted"/>
<gene>
    <name evidence="4" type="ORF">GEAMG1_1838</name>
</gene>
<dbReference type="InterPro" id="IPR002110">
    <property type="entry name" value="Ankyrin_rpt"/>
</dbReference>
<dbReference type="Pfam" id="PF12796">
    <property type="entry name" value="Ank_2"/>
    <property type="match status" value="2"/>
</dbReference>
<dbReference type="InterPro" id="IPR050663">
    <property type="entry name" value="Ankyrin-SOCS_Box"/>
</dbReference>
<sequence length="224" mass="25291">MPTTNDLYNAIADNKLEEVKNLIENGEGLSYSHAYDYSSPLLQAAESGHLEIVQYLLDRKYCCVDDGNDQTWYSPLIVACENGHAEISELLLKHGANVARQYEKETESDETYATYQEQGYPLTLAVENGHTEIVRLLLCHRADTESIRWSYDGQWNSEETPLLLALRQNSFEIAELLLKHGADIDGECLVNGETCTPLSYAMSKKMKEWIDFLTKNGADISKKS</sequence>